<dbReference type="Proteomes" id="UP000429229">
    <property type="component" value="Unassembled WGS sequence"/>
</dbReference>
<proteinExistence type="predicted"/>
<name>A0A6I4U4F9_9SPHN</name>
<keyword evidence="2" id="KW-0255">Endonuclease</keyword>
<organism evidence="2 3">
    <name type="scientific">Alteriqipengyuania halimionae</name>
    <dbReference type="NCBI Taxonomy" id="1926630"/>
    <lineage>
        <taxon>Bacteria</taxon>
        <taxon>Pseudomonadati</taxon>
        <taxon>Pseudomonadota</taxon>
        <taxon>Alphaproteobacteria</taxon>
        <taxon>Sphingomonadales</taxon>
        <taxon>Erythrobacteraceae</taxon>
        <taxon>Alteriqipengyuania</taxon>
    </lineage>
</organism>
<dbReference type="OrthoDB" id="9813425at2"/>
<evidence type="ECO:0000259" key="1">
    <source>
        <dbReference type="Pfam" id="PF03372"/>
    </source>
</evidence>
<dbReference type="GO" id="GO:0016020">
    <property type="term" value="C:membrane"/>
    <property type="evidence" value="ECO:0007669"/>
    <property type="project" value="GOC"/>
</dbReference>
<dbReference type="RefSeq" id="WP_160617576.1">
    <property type="nucleotide sequence ID" value="NZ_WTYR01000001.1"/>
</dbReference>
<sequence length="231" mass="25828">MTLRVASWNIHKGVGIDRRRDTARILAVLKEIDADVFALQEVDKRFGRREAILSEAALEEAGWKPVDCNPDSPSMGWHGNAILVRTHCPTANVHNVELPTLEPRGAVRVDCVIRGHVMRVIGMHLDLSGLRRRKQIRTVLNHLADSDGDPPAVLMGDFNQWGDRSGAMQEFEGPWHVCQTGPSFPTRRPIACLDRIVVSHEWACRSTHVHLSELSAKASDHLPIVAEIELR</sequence>
<gene>
    <name evidence="2" type="ORF">GRI68_12500</name>
</gene>
<protein>
    <submittedName>
        <fullName evidence="2">Endonuclease</fullName>
    </submittedName>
</protein>
<reference evidence="2 3" key="1">
    <citation type="submission" date="2019-12" db="EMBL/GenBank/DDBJ databases">
        <title>Genomic-based taxomic classification of the family Erythrobacteraceae.</title>
        <authorList>
            <person name="Xu L."/>
        </authorList>
    </citation>
    <scope>NUCLEOTIDE SEQUENCE [LARGE SCALE GENOMIC DNA]</scope>
    <source>
        <strain evidence="2 3">LMG 29519</strain>
    </source>
</reference>
<comment type="caution">
    <text evidence="2">The sequence shown here is derived from an EMBL/GenBank/DDBJ whole genome shotgun (WGS) entry which is preliminary data.</text>
</comment>
<keyword evidence="2" id="KW-0540">Nuclease</keyword>
<dbReference type="Pfam" id="PF03372">
    <property type="entry name" value="Exo_endo_phos"/>
    <property type="match status" value="1"/>
</dbReference>
<keyword evidence="2" id="KW-0378">Hydrolase</keyword>
<evidence type="ECO:0000313" key="3">
    <source>
        <dbReference type="Proteomes" id="UP000429229"/>
    </source>
</evidence>
<dbReference type="SUPFAM" id="SSF56219">
    <property type="entry name" value="DNase I-like"/>
    <property type="match status" value="1"/>
</dbReference>
<dbReference type="InterPro" id="IPR051916">
    <property type="entry name" value="GPI-anchor_lipid_remodeler"/>
</dbReference>
<dbReference type="AlphaFoldDB" id="A0A6I4U4F9"/>
<dbReference type="InterPro" id="IPR036691">
    <property type="entry name" value="Endo/exonu/phosph_ase_sf"/>
</dbReference>
<dbReference type="Gene3D" id="3.60.10.10">
    <property type="entry name" value="Endonuclease/exonuclease/phosphatase"/>
    <property type="match status" value="1"/>
</dbReference>
<keyword evidence="3" id="KW-1185">Reference proteome</keyword>
<dbReference type="GO" id="GO:0006506">
    <property type="term" value="P:GPI anchor biosynthetic process"/>
    <property type="evidence" value="ECO:0007669"/>
    <property type="project" value="TreeGrafter"/>
</dbReference>
<dbReference type="EMBL" id="WTYR01000001">
    <property type="protein sequence ID" value="MXP10999.1"/>
    <property type="molecule type" value="Genomic_DNA"/>
</dbReference>
<dbReference type="GO" id="GO:0004519">
    <property type="term" value="F:endonuclease activity"/>
    <property type="evidence" value="ECO:0007669"/>
    <property type="project" value="UniProtKB-KW"/>
</dbReference>
<accession>A0A6I4U4F9</accession>
<feature type="domain" description="Endonuclease/exonuclease/phosphatase" evidence="1">
    <location>
        <begin position="6"/>
        <end position="221"/>
    </location>
</feature>
<dbReference type="PANTHER" id="PTHR14859">
    <property type="entry name" value="CALCOFLUOR WHITE HYPERSENSITIVE PROTEIN PRECURSOR"/>
    <property type="match status" value="1"/>
</dbReference>
<dbReference type="InterPro" id="IPR005135">
    <property type="entry name" value="Endo/exonuclease/phosphatase"/>
</dbReference>
<dbReference type="PANTHER" id="PTHR14859:SF15">
    <property type="entry name" value="ENDONUCLEASE_EXONUCLEASE_PHOSPHATASE DOMAIN-CONTAINING PROTEIN"/>
    <property type="match status" value="1"/>
</dbReference>
<evidence type="ECO:0000313" key="2">
    <source>
        <dbReference type="EMBL" id="MXP10999.1"/>
    </source>
</evidence>